<evidence type="ECO:0000313" key="3">
    <source>
        <dbReference type="Proteomes" id="UP000270094"/>
    </source>
</evidence>
<dbReference type="PANTHER" id="PTHR37973:SF1">
    <property type="entry name" value="DICKKOPF_N DOMAIN-CONTAINING PROTEIN"/>
    <property type="match status" value="1"/>
</dbReference>
<accession>A0A3P7JN63</accession>
<dbReference type="InterPro" id="IPR039260">
    <property type="entry name" value="Cpg-3"/>
</dbReference>
<keyword evidence="3" id="KW-1185">Reference proteome</keyword>
<feature type="compositionally biased region" description="Low complexity" evidence="1">
    <location>
        <begin position="114"/>
        <end position="131"/>
    </location>
</feature>
<name>A0A3P7JN63_STRVU</name>
<dbReference type="Proteomes" id="UP000270094">
    <property type="component" value="Unassembled WGS sequence"/>
</dbReference>
<dbReference type="PANTHER" id="PTHR37973">
    <property type="entry name" value="CHONDROITIN PROTEOGLYCAN 3"/>
    <property type="match status" value="1"/>
</dbReference>
<dbReference type="EMBL" id="UYYB01116970">
    <property type="protein sequence ID" value="VDM82303.1"/>
    <property type="molecule type" value="Genomic_DNA"/>
</dbReference>
<feature type="region of interest" description="Disordered" evidence="1">
    <location>
        <begin position="107"/>
        <end position="133"/>
    </location>
</feature>
<protein>
    <submittedName>
        <fullName evidence="2">Uncharacterized protein</fullName>
    </submittedName>
</protein>
<reference evidence="2 3" key="1">
    <citation type="submission" date="2018-11" db="EMBL/GenBank/DDBJ databases">
        <authorList>
            <consortium name="Pathogen Informatics"/>
        </authorList>
    </citation>
    <scope>NUCLEOTIDE SEQUENCE [LARGE SCALE GENOMIC DNA]</scope>
</reference>
<proteinExistence type="predicted"/>
<dbReference type="OrthoDB" id="5822889at2759"/>
<evidence type="ECO:0000256" key="1">
    <source>
        <dbReference type="SAM" id="MobiDB-lite"/>
    </source>
</evidence>
<dbReference type="AlphaFoldDB" id="A0A3P7JN63"/>
<organism evidence="2 3">
    <name type="scientific">Strongylus vulgaris</name>
    <name type="common">Blood worm</name>
    <dbReference type="NCBI Taxonomy" id="40348"/>
    <lineage>
        <taxon>Eukaryota</taxon>
        <taxon>Metazoa</taxon>
        <taxon>Ecdysozoa</taxon>
        <taxon>Nematoda</taxon>
        <taxon>Chromadorea</taxon>
        <taxon>Rhabditida</taxon>
        <taxon>Rhabditina</taxon>
        <taxon>Rhabditomorpha</taxon>
        <taxon>Strongyloidea</taxon>
        <taxon>Strongylidae</taxon>
        <taxon>Strongylus</taxon>
    </lineage>
</organism>
<gene>
    <name evidence="2" type="ORF">SVUK_LOCUS17301</name>
</gene>
<sequence length="260" mass="27517">MVERLVTEATDEEHEDDIASVTAPSTPIPQISAAKAISASHSYNSTITNAPPSTTNFLKTTSLPTTTASTSTPPRTTRVTSNQAVNTPVTIPTPKASTPLLVLSTTKNSTNFGPTTTASTSKSAQSSPTKTVKVTREATQNSTVCVEEGTCYADSDCGQGVCLGVFLGKCNCHSCIANVECADDSDCGGLRNACQEGICRCAKVKHSNFQLRLWLKKALAIHGFTYYIDALTKFCSQRTCTETSDSCFGLPCSRGICSCK</sequence>
<evidence type="ECO:0000313" key="2">
    <source>
        <dbReference type="EMBL" id="VDM82303.1"/>
    </source>
</evidence>